<dbReference type="InterPro" id="IPR050565">
    <property type="entry name" value="LYPA1-2/EST-like"/>
</dbReference>
<comment type="similarity">
    <text evidence="1">Belongs to the AB hydrolase superfamily. AB hydrolase 2 family.</text>
</comment>
<dbReference type="PANTHER" id="PTHR10655">
    <property type="entry name" value="LYSOPHOSPHOLIPASE-RELATED"/>
    <property type="match status" value="1"/>
</dbReference>
<name>A0ABY8C8U5_9GAMM</name>
<evidence type="ECO:0000313" key="4">
    <source>
        <dbReference type="EMBL" id="WEJ62344.1"/>
    </source>
</evidence>
<protein>
    <submittedName>
        <fullName evidence="4">Alpha/beta hydrolase</fullName>
    </submittedName>
</protein>
<dbReference type="SUPFAM" id="SSF53474">
    <property type="entry name" value="alpha/beta-Hydrolases"/>
    <property type="match status" value="1"/>
</dbReference>
<keyword evidence="2 4" id="KW-0378">Hydrolase</keyword>
<evidence type="ECO:0000259" key="3">
    <source>
        <dbReference type="Pfam" id="PF02230"/>
    </source>
</evidence>
<dbReference type="PANTHER" id="PTHR10655:SF17">
    <property type="entry name" value="LYSOPHOSPHOLIPASE-LIKE PROTEIN 1"/>
    <property type="match status" value="1"/>
</dbReference>
<dbReference type="EMBL" id="CP102381">
    <property type="protein sequence ID" value="WEJ62344.1"/>
    <property type="molecule type" value="Genomic_DNA"/>
</dbReference>
<dbReference type="InterPro" id="IPR003140">
    <property type="entry name" value="PLipase/COase/thioEstase"/>
</dbReference>
<sequence>MNPNYTLKDLDQSIVVEPKVEASAAVIWLHGLGADGHDFEGILPQLGLPTNHAIRFVFPHAPVQPVSVNGGMAMRSWYDILSMNIADRVDIAGLEKSSAVLMELIEQQIALGIPANKIVLAGFSQGGLVALHTGLNFSESVAGVLALSTYYPEPCFEEASLKNQALPILMAHGTYDQVIALKVAEDSRNFLESKGFNVEWHTYPMEHQVCMPEIELISAWLQAKLIS</sequence>
<evidence type="ECO:0000313" key="5">
    <source>
        <dbReference type="Proteomes" id="UP001222275"/>
    </source>
</evidence>
<dbReference type="InterPro" id="IPR029058">
    <property type="entry name" value="AB_hydrolase_fold"/>
</dbReference>
<keyword evidence="5" id="KW-1185">Reference proteome</keyword>
<dbReference type="RefSeq" id="WP_275594601.1">
    <property type="nucleotide sequence ID" value="NZ_CP102381.1"/>
</dbReference>
<dbReference type="Gene3D" id="3.40.50.1820">
    <property type="entry name" value="alpha/beta hydrolase"/>
    <property type="match status" value="1"/>
</dbReference>
<dbReference type="GO" id="GO:0016787">
    <property type="term" value="F:hydrolase activity"/>
    <property type="evidence" value="ECO:0007669"/>
    <property type="project" value="UniProtKB-KW"/>
</dbReference>
<dbReference type="Pfam" id="PF02230">
    <property type="entry name" value="Abhydrolase_2"/>
    <property type="match status" value="1"/>
</dbReference>
<reference evidence="4 5" key="1">
    <citation type="submission" date="2022-06" db="EMBL/GenBank/DDBJ databases">
        <title>Thiomicrohabdus sp. nov, an obligately chemolithoautotrophic, sulfur-oxidizing bacterium isolated from beach of Guanyin Mountain. Amoy.</title>
        <authorList>
            <person name="Zhu H."/>
        </authorList>
    </citation>
    <scope>NUCLEOTIDE SEQUENCE [LARGE SCALE GENOMIC DNA]</scope>
    <source>
        <strain evidence="4 5">XGS-01</strain>
    </source>
</reference>
<feature type="domain" description="Phospholipase/carboxylesterase/thioesterase" evidence="3">
    <location>
        <begin position="12"/>
        <end position="223"/>
    </location>
</feature>
<proteinExistence type="inferred from homology"/>
<organism evidence="4 5">
    <name type="scientific">Thiomicrorhabdus lithotrophica</name>
    <dbReference type="NCBI Taxonomy" id="2949997"/>
    <lineage>
        <taxon>Bacteria</taxon>
        <taxon>Pseudomonadati</taxon>
        <taxon>Pseudomonadota</taxon>
        <taxon>Gammaproteobacteria</taxon>
        <taxon>Thiotrichales</taxon>
        <taxon>Piscirickettsiaceae</taxon>
        <taxon>Thiomicrorhabdus</taxon>
    </lineage>
</organism>
<evidence type="ECO:0000256" key="2">
    <source>
        <dbReference type="ARBA" id="ARBA00022801"/>
    </source>
</evidence>
<gene>
    <name evidence="4" type="ORF">NR989_10025</name>
</gene>
<dbReference type="Proteomes" id="UP001222275">
    <property type="component" value="Chromosome"/>
</dbReference>
<evidence type="ECO:0000256" key="1">
    <source>
        <dbReference type="ARBA" id="ARBA00006499"/>
    </source>
</evidence>
<accession>A0ABY8C8U5</accession>